<name>A0A6J4RTJ4_9ACTN</name>
<sequence>MNRPDELVVLSHLPWDFVWQRPQHLISRLSRERRTWFIEEPRVANVETPRLCVDTRDGLKRVWLEVPGPERLAGFDDPVAVDYPDMIGDLLGSHPQRTVWLYTPLALPIAAKLERFMMVYDVMDDLAAFAQASPQLRAAQSEALGLADLVFTGGRSIDAGVRGRTDAPVHLFPSGVEPEHFEAARALRRRRARPVAGYVGVIDERLDLDLIAGLARALPDWDIEMVGPVFKVDPADLPQAPNLRYPGMQSYERLPEVLGGFDVALMPFALNEATRSISPTKTLEYLAAGLPVVSTRVADVVSSFSEVVDLSDDAEGFATACRAVLGHELAERDRQLAPLLHERRWDTIAARMQRLMDRMTGELTGEPERPVEVGGTD</sequence>
<protein>
    <recommendedName>
        <fullName evidence="2">Glycosyltransferase</fullName>
    </recommendedName>
</protein>
<dbReference type="PANTHER" id="PTHR12526:SF630">
    <property type="entry name" value="GLYCOSYLTRANSFERASE"/>
    <property type="match status" value="1"/>
</dbReference>
<evidence type="ECO:0000313" key="1">
    <source>
        <dbReference type="EMBL" id="CAA9481773.1"/>
    </source>
</evidence>
<proteinExistence type="predicted"/>
<dbReference type="Pfam" id="PF13692">
    <property type="entry name" value="Glyco_trans_1_4"/>
    <property type="match status" value="1"/>
</dbReference>
<dbReference type="SUPFAM" id="SSF53756">
    <property type="entry name" value="UDP-Glycosyltransferase/glycogen phosphorylase"/>
    <property type="match status" value="1"/>
</dbReference>
<evidence type="ECO:0008006" key="2">
    <source>
        <dbReference type="Google" id="ProtNLM"/>
    </source>
</evidence>
<dbReference type="AlphaFoldDB" id="A0A6J4RTJ4"/>
<accession>A0A6J4RTJ4</accession>
<dbReference type="Gene3D" id="3.40.50.2000">
    <property type="entry name" value="Glycogen Phosphorylase B"/>
    <property type="match status" value="1"/>
</dbReference>
<dbReference type="EMBL" id="CADCVL010000249">
    <property type="protein sequence ID" value="CAA9481773.1"/>
    <property type="molecule type" value="Genomic_DNA"/>
</dbReference>
<organism evidence="1">
    <name type="scientific">uncultured Solirubrobacteraceae bacterium</name>
    <dbReference type="NCBI Taxonomy" id="1162706"/>
    <lineage>
        <taxon>Bacteria</taxon>
        <taxon>Bacillati</taxon>
        <taxon>Actinomycetota</taxon>
        <taxon>Thermoleophilia</taxon>
        <taxon>Solirubrobacterales</taxon>
        <taxon>Solirubrobacteraceae</taxon>
        <taxon>environmental samples</taxon>
    </lineage>
</organism>
<gene>
    <name evidence="1" type="ORF">AVDCRST_MAG65-1481</name>
</gene>
<reference evidence="1" key="1">
    <citation type="submission" date="2020-02" db="EMBL/GenBank/DDBJ databases">
        <authorList>
            <person name="Meier V. D."/>
        </authorList>
    </citation>
    <scope>NUCLEOTIDE SEQUENCE</scope>
    <source>
        <strain evidence="1">AVDCRST_MAG65</strain>
    </source>
</reference>
<dbReference type="PANTHER" id="PTHR12526">
    <property type="entry name" value="GLYCOSYLTRANSFERASE"/>
    <property type="match status" value="1"/>
</dbReference>